<sequence>MKTNESSFHRFVEIVKILHKYHIEKGMDPVKFRHILEDLGPTFVKIGQIMSTRQDMFSQRYCEELTKLRSNVAPLPYETILEILRENYHKPPLEIFESIDEVPLGSASIAQVHKAVLRDGNPVVLKIQRPGIYKEMESDVNLIRKAIKVLNVSETLSSVVDLNMVLDEFWSTAKQEMNFHHEANNAKRFKEIYKDTAYINAPSIYETYTSNLVLAMEYIGGEEIDDSLALDQQDYDRKEIARKLAYNYVNQIIEVGFFHADPHSGNLRVDQGQIVWIDFGMMGELSIRDRDLMRQGIEALANRDTNLLVETILTLGVCQKEIDYSKFTVEIDRFMNQYVNQSLVDINLPKMIQDMFAICHRYSIMLPKGISMLARSLVTFEGTIKALDPMTNIMEIVSMYRNDLLDIDWAKQLKKTTLKVLDAANKSLDLPITLDAVLKAVQKGQIKVNLNLLGSEAPIANLDRMINRIVVCVLIAALLMGSSIICTTNMKPKVLGIPLIGFLGFMIAFGMSLWLFVKMLFLHQKNKPF</sequence>
<keyword evidence="2" id="KW-0812">Transmembrane</keyword>
<feature type="transmembrane region" description="Helical" evidence="2">
    <location>
        <begin position="469"/>
        <end position="490"/>
    </location>
</feature>
<dbReference type="EMBL" id="MPKA01000090">
    <property type="protein sequence ID" value="OLU45006.1"/>
    <property type="molecule type" value="Genomic_DNA"/>
</dbReference>
<dbReference type="Pfam" id="PF03109">
    <property type="entry name" value="ABC1"/>
    <property type="match status" value="1"/>
</dbReference>
<name>A0A1U7NKS0_9FIRM</name>
<evidence type="ECO:0000256" key="2">
    <source>
        <dbReference type="SAM" id="Phobius"/>
    </source>
</evidence>
<dbReference type="GeneID" id="78276162"/>
<dbReference type="InterPro" id="IPR011009">
    <property type="entry name" value="Kinase-like_dom_sf"/>
</dbReference>
<dbReference type="InterPro" id="IPR050154">
    <property type="entry name" value="UbiB_kinase"/>
</dbReference>
<gene>
    <name evidence="4" type="ORF">BO225_09435</name>
</gene>
<dbReference type="InterPro" id="IPR004147">
    <property type="entry name" value="ABC1_dom"/>
</dbReference>
<feature type="transmembrane region" description="Helical" evidence="2">
    <location>
        <begin position="496"/>
        <end position="517"/>
    </location>
</feature>
<comment type="caution">
    <text evidence="4">The sequence shown here is derived from an EMBL/GenBank/DDBJ whole genome shotgun (WGS) entry which is preliminary data.</text>
</comment>
<dbReference type="CDD" id="cd05121">
    <property type="entry name" value="ABC1_ADCK3-like"/>
    <property type="match status" value="1"/>
</dbReference>
<proteinExistence type="inferred from homology"/>
<dbReference type="PANTHER" id="PTHR10566:SF113">
    <property type="entry name" value="PROTEIN ACTIVITY OF BC1 COMPLEX KINASE 7, CHLOROPLASTIC"/>
    <property type="match status" value="1"/>
</dbReference>
<evidence type="ECO:0000313" key="4">
    <source>
        <dbReference type="EMBL" id="OLU45006.1"/>
    </source>
</evidence>
<feature type="domain" description="ABC1 atypical kinase-like" evidence="3">
    <location>
        <begin position="67"/>
        <end position="310"/>
    </location>
</feature>
<organism evidence="4 5">
    <name type="scientific">Dubosiella newyorkensis</name>
    <dbReference type="NCBI Taxonomy" id="1862672"/>
    <lineage>
        <taxon>Bacteria</taxon>
        <taxon>Bacillati</taxon>
        <taxon>Bacillota</taxon>
        <taxon>Erysipelotrichia</taxon>
        <taxon>Erysipelotrichales</taxon>
        <taxon>Erysipelotrichaceae</taxon>
        <taxon>Dubosiella</taxon>
    </lineage>
</organism>
<dbReference type="SUPFAM" id="SSF56112">
    <property type="entry name" value="Protein kinase-like (PK-like)"/>
    <property type="match status" value="1"/>
</dbReference>
<evidence type="ECO:0000259" key="3">
    <source>
        <dbReference type="Pfam" id="PF03109"/>
    </source>
</evidence>
<keyword evidence="2" id="KW-1133">Transmembrane helix</keyword>
<dbReference type="PANTHER" id="PTHR10566">
    <property type="entry name" value="CHAPERONE-ACTIVITY OF BC1 COMPLEX CABC1 -RELATED"/>
    <property type="match status" value="1"/>
</dbReference>
<evidence type="ECO:0000256" key="1">
    <source>
        <dbReference type="ARBA" id="ARBA00009670"/>
    </source>
</evidence>
<dbReference type="STRING" id="1862672.BO225_09435"/>
<dbReference type="OrthoDB" id="9795390at2"/>
<comment type="similarity">
    <text evidence="1">Belongs to the protein kinase superfamily. ADCK protein kinase family.</text>
</comment>
<accession>A0A1U7NKS0</accession>
<reference evidence="4 5" key="1">
    <citation type="submission" date="2016-11" db="EMBL/GenBank/DDBJ databases">
        <title>Description of two novel members of the family Erysipelotrichaceae: Ileibacterium lipovorans gen. nov., sp. nov. and Dubosiella newyorkensis, gen. nov., sp. nov.</title>
        <authorList>
            <person name="Cox L.M."/>
            <person name="Sohn J."/>
            <person name="Tyrrell K.L."/>
            <person name="Citron D.M."/>
            <person name="Lawson P.A."/>
            <person name="Patel N.B."/>
            <person name="Iizumi T."/>
            <person name="Perez-Perez G.I."/>
            <person name="Goldstein E.J."/>
            <person name="Blaser M.J."/>
        </authorList>
    </citation>
    <scope>NUCLEOTIDE SEQUENCE [LARGE SCALE GENOMIC DNA]</scope>
    <source>
        <strain evidence="4 5">NYU-BL-A4</strain>
    </source>
</reference>
<dbReference type="RefSeq" id="WP_076342011.1">
    <property type="nucleotide sequence ID" value="NZ_JBGNFS010000001.1"/>
</dbReference>
<keyword evidence="5" id="KW-1185">Reference proteome</keyword>
<evidence type="ECO:0000313" key="5">
    <source>
        <dbReference type="Proteomes" id="UP000186705"/>
    </source>
</evidence>
<dbReference type="Proteomes" id="UP000186705">
    <property type="component" value="Unassembled WGS sequence"/>
</dbReference>
<protein>
    <submittedName>
        <fullName evidence="4">ABC transporter</fullName>
    </submittedName>
</protein>
<dbReference type="AlphaFoldDB" id="A0A1U7NKS0"/>
<keyword evidence="2" id="KW-0472">Membrane</keyword>